<reference evidence="2 3" key="1">
    <citation type="submission" date="2024-06" db="EMBL/GenBank/DDBJ databases">
        <title>A chromosome level genome sequence of Diviner's sage (Salvia divinorum).</title>
        <authorList>
            <person name="Ford S.A."/>
            <person name="Ro D.-K."/>
            <person name="Ness R.W."/>
            <person name="Phillips M.A."/>
        </authorList>
    </citation>
    <scope>NUCLEOTIDE SEQUENCE [LARGE SCALE GENOMIC DNA]</scope>
    <source>
        <strain evidence="2">SAF-2024a</strain>
        <tissue evidence="2">Leaf</tissue>
    </source>
</reference>
<dbReference type="AlphaFoldDB" id="A0ABD1IG91"/>
<proteinExistence type="predicted"/>
<dbReference type="EMBL" id="JBEAFC010000002">
    <property type="protein sequence ID" value="KAL1567362.1"/>
    <property type="molecule type" value="Genomic_DNA"/>
</dbReference>
<protein>
    <submittedName>
        <fullName evidence="2">Uncharacterized protein</fullName>
    </submittedName>
</protein>
<comment type="caution">
    <text evidence="2">The sequence shown here is derived from an EMBL/GenBank/DDBJ whole genome shotgun (WGS) entry which is preliminary data.</text>
</comment>
<gene>
    <name evidence="2" type="ORF">AAHA92_02849</name>
</gene>
<dbReference type="Proteomes" id="UP001567538">
    <property type="component" value="Unassembled WGS sequence"/>
</dbReference>
<evidence type="ECO:0000313" key="3">
    <source>
        <dbReference type="Proteomes" id="UP001567538"/>
    </source>
</evidence>
<organism evidence="2 3">
    <name type="scientific">Salvia divinorum</name>
    <name type="common">Maria pastora</name>
    <name type="synonym">Diviner's sage</name>
    <dbReference type="NCBI Taxonomy" id="28513"/>
    <lineage>
        <taxon>Eukaryota</taxon>
        <taxon>Viridiplantae</taxon>
        <taxon>Streptophyta</taxon>
        <taxon>Embryophyta</taxon>
        <taxon>Tracheophyta</taxon>
        <taxon>Spermatophyta</taxon>
        <taxon>Magnoliopsida</taxon>
        <taxon>eudicotyledons</taxon>
        <taxon>Gunneridae</taxon>
        <taxon>Pentapetalae</taxon>
        <taxon>asterids</taxon>
        <taxon>lamiids</taxon>
        <taxon>Lamiales</taxon>
        <taxon>Lamiaceae</taxon>
        <taxon>Nepetoideae</taxon>
        <taxon>Mentheae</taxon>
        <taxon>Salviinae</taxon>
        <taxon>Salvia</taxon>
        <taxon>Salvia subgen. Calosphace</taxon>
    </lineage>
</organism>
<evidence type="ECO:0000256" key="1">
    <source>
        <dbReference type="SAM" id="MobiDB-lite"/>
    </source>
</evidence>
<feature type="region of interest" description="Disordered" evidence="1">
    <location>
        <begin position="97"/>
        <end position="116"/>
    </location>
</feature>
<accession>A0ABD1IG91</accession>
<keyword evidence="3" id="KW-1185">Reference proteome</keyword>
<name>A0ABD1IG91_SALDI</name>
<sequence>MGINLHFGIEINCADIVIRLELLKVRYNMFQGSCGYTEAYYYRDELEFNRLATMFGFDDVKMEKSHEVITISNTTKLIVITDSIVPNTLYYGRSIATPADSDEVNSPLIDPSSWVR</sequence>
<evidence type="ECO:0000313" key="2">
    <source>
        <dbReference type="EMBL" id="KAL1567362.1"/>
    </source>
</evidence>